<gene>
    <name evidence="1" type="ORF">MEDL_21519</name>
</gene>
<dbReference type="OrthoDB" id="10620073at2759"/>
<evidence type="ECO:0000313" key="2">
    <source>
        <dbReference type="Proteomes" id="UP000683360"/>
    </source>
</evidence>
<dbReference type="EMBL" id="CAJPWZ010001072">
    <property type="protein sequence ID" value="CAG2207163.1"/>
    <property type="molecule type" value="Genomic_DNA"/>
</dbReference>
<protein>
    <submittedName>
        <fullName evidence="1">Uncharacterized protein</fullName>
    </submittedName>
</protein>
<evidence type="ECO:0000313" key="1">
    <source>
        <dbReference type="EMBL" id="CAG2207163.1"/>
    </source>
</evidence>
<reference evidence="1" key="1">
    <citation type="submission" date="2021-03" db="EMBL/GenBank/DDBJ databases">
        <authorList>
            <person name="Bekaert M."/>
        </authorList>
    </citation>
    <scope>NUCLEOTIDE SEQUENCE</scope>
</reference>
<keyword evidence="2" id="KW-1185">Reference proteome</keyword>
<comment type="caution">
    <text evidence="1">The sequence shown here is derived from an EMBL/GenBank/DDBJ whole genome shotgun (WGS) entry which is preliminary data.</text>
</comment>
<dbReference type="AlphaFoldDB" id="A0A8S3REZ1"/>
<name>A0A8S3REZ1_MYTED</name>
<sequence length="191" mass="21827">MTWLEASTSCGEQGLEDNEDKIKNSGIQIKIEFWIGRAVYSEITPWIELLGCTSSTDTGLKVYKVETIGQCQHKCDAEQVFGYAYKHRLMKMTSNGDKTSTTAYFIVCKRTSFCYHHHSAHTTDSSYIPGVRAWTHVFRDNFVVEKSGLHQNPTMCYKGILHNIENRTKQLDDYLGDCSDGVKWFICKNSE</sequence>
<organism evidence="1 2">
    <name type="scientific">Mytilus edulis</name>
    <name type="common">Blue mussel</name>
    <dbReference type="NCBI Taxonomy" id="6550"/>
    <lineage>
        <taxon>Eukaryota</taxon>
        <taxon>Metazoa</taxon>
        <taxon>Spiralia</taxon>
        <taxon>Lophotrochozoa</taxon>
        <taxon>Mollusca</taxon>
        <taxon>Bivalvia</taxon>
        <taxon>Autobranchia</taxon>
        <taxon>Pteriomorphia</taxon>
        <taxon>Mytilida</taxon>
        <taxon>Mytiloidea</taxon>
        <taxon>Mytilidae</taxon>
        <taxon>Mytilinae</taxon>
        <taxon>Mytilus</taxon>
    </lineage>
</organism>
<proteinExistence type="predicted"/>
<dbReference type="Proteomes" id="UP000683360">
    <property type="component" value="Unassembled WGS sequence"/>
</dbReference>
<accession>A0A8S3REZ1</accession>